<dbReference type="InterPro" id="IPR000152">
    <property type="entry name" value="EGF-type_Asp/Asn_hydroxyl_site"/>
</dbReference>
<dbReference type="FunFam" id="2.10.25.10:FF:000273">
    <property type="entry name" value="Putative latent-transforming growth factor beta-binding protein 2"/>
    <property type="match status" value="1"/>
</dbReference>
<comment type="caution">
    <text evidence="21">Lacks conserved residue(s) required for the propagation of feature annotation.</text>
</comment>
<gene>
    <name evidence="26" type="primary">LOC115172628</name>
</gene>
<dbReference type="InterPro" id="IPR052080">
    <property type="entry name" value="vWF_C/EGF_Fibrillin"/>
</dbReference>
<evidence type="ECO:0000256" key="13">
    <source>
        <dbReference type="ARBA" id="ARBA00038081"/>
    </source>
</evidence>
<evidence type="ECO:0000256" key="20">
    <source>
        <dbReference type="ARBA" id="ARBA00075443"/>
    </source>
</evidence>
<feature type="chain" id="PRO_5025664539" description="Latent-transforming growth factor beta-binding protein 1" evidence="23">
    <location>
        <begin position="23"/>
        <end position="2171"/>
    </location>
</feature>
<keyword evidence="4 21" id="KW-0245">EGF-like domain</keyword>
<feature type="domain" description="TB" evidence="25">
    <location>
        <begin position="689"/>
        <end position="741"/>
    </location>
</feature>
<dbReference type="PROSITE" id="PS50026">
    <property type="entry name" value="EGF_3"/>
    <property type="match status" value="14"/>
</dbReference>
<dbReference type="GO" id="GO:0019838">
    <property type="term" value="F:growth factor binding"/>
    <property type="evidence" value="ECO:0007669"/>
    <property type="project" value="UniProtKB-KW"/>
</dbReference>
<evidence type="ECO:0000256" key="19">
    <source>
        <dbReference type="ARBA" id="ARBA00072997"/>
    </source>
</evidence>
<dbReference type="FunFam" id="2.10.25.10:FF:000056">
    <property type="entry name" value="Latent-transforming growth factor beta-binding protein 3 isoform 2"/>
    <property type="match status" value="1"/>
</dbReference>
<evidence type="ECO:0000256" key="10">
    <source>
        <dbReference type="ARBA" id="ARBA00023180"/>
    </source>
</evidence>
<keyword evidence="10" id="KW-0325">Glycoprotein</keyword>
<feature type="domain" description="EGF-like" evidence="24">
    <location>
        <begin position="1620"/>
        <end position="1657"/>
    </location>
</feature>
<feature type="compositionally biased region" description="Polar residues" evidence="22">
    <location>
        <begin position="255"/>
        <end position="273"/>
    </location>
</feature>
<organism evidence="26 27">
    <name type="scientific">Salmo trutta</name>
    <name type="common">Brown trout</name>
    <dbReference type="NCBI Taxonomy" id="8032"/>
    <lineage>
        <taxon>Eukaryota</taxon>
        <taxon>Metazoa</taxon>
        <taxon>Chordata</taxon>
        <taxon>Craniata</taxon>
        <taxon>Vertebrata</taxon>
        <taxon>Euteleostomi</taxon>
        <taxon>Actinopterygii</taxon>
        <taxon>Neopterygii</taxon>
        <taxon>Teleostei</taxon>
        <taxon>Protacanthopterygii</taxon>
        <taxon>Salmoniformes</taxon>
        <taxon>Salmonidae</taxon>
        <taxon>Salmoninae</taxon>
        <taxon>Salmo</taxon>
    </lineage>
</organism>
<keyword evidence="27" id="KW-1185">Reference proteome</keyword>
<keyword evidence="2" id="KW-0964">Secreted</keyword>
<dbReference type="PROSITE" id="PS51364">
    <property type="entry name" value="TB"/>
    <property type="match status" value="4"/>
</dbReference>
<dbReference type="FunFam" id="2.10.25.10:FF:000014">
    <property type="entry name" value="Latent-transforming growth factor beta-binding protein 3"/>
    <property type="match status" value="1"/>
</dbReference>
<feature type="disulfide bond" evidence="21">
    <location>
        <begin position="200"/>
        <end position="209"/>
    </location>
</feature>
<dbReference type="FunFam" id="2.10.25.10:FF:000024">
    <property type="entry name" value="Putative latent-transforming growth factor beta-binding protein 2"/>
    <property type="match status" value="7"/>
</dbReference>
<dbReference type="FunFam" id="3.90.290.10:FF:000001">
    <property type="entry name" value="Latent-transforming growth factor beta-binding protein 3 isoform 1"/>
    <property type="match status" value="1"/>
</dbReference>
<comment type="subunit">
    <text evidence="16">Forms part of the large latent transforming growth factor beta precursor complex; removal is essential for activation of complex. Interacts with SDC4. Interacts (via C-terminal domain) with FBN1 (via N-terminal domain) in a Ca(+2)-dependent manner.</text>
</comment>
<dbReference type="InterPro" id="IPR049883">
    <property type="entry name" value="NOTCH1_EGF-like"/>
</dbReference>
<dbReference type="Ensembl" id="ENSSTUT00000063349.1">
    <property type="protein sequence ID" value="ENSSTUP00000060179.1"/>
    <property type="gene ID" value="ENSSTUG00000021430.1"/>
</dbReference>
<keyword evidence="9 21" id="KW-1015">Disulfide bond</keyword>
<evidence type="ECO:0000256" key="16">
    <source>
        <dbReference type="ARBA" id="ARBA00062144"/>
    </source>
</evidence>
<evidence type="ECO:0000256" key="9">
    <source>
        <dbReference type="ARBA" id="ARBA00023157"/>
    </source>
</evidence>
<feature type="domain" description="EGF-like" evidence="24">
    <location>
        <begin position="1135"/>
        <end position="1175"/>
    </location>
</feature>
<dbReference type="FunFam" id="2.10.25.10:FF:000096">
    <property type="entry name" value="Putative fibrillin 2"/>
    <property type="match status" value="1"/>
</dbReference>
<dbReference type="InParanoid" id="A0A674AL91"/>
<evidence type="ECO:0000313" key="26">
    <source>
        <dbReference type="Ensembl" id="ENSSTUP00000060179.1"/>
    </source>
</evidence>
<feature type="compositionally biased region" description="Polar residues" evidence="22">
    <location>
        <begin position="280"/>
        <end position="310"/>
    </location>
</feature>
<feature type="domain" description="TB" evidence="25">
    <location>
        <begin position="1907"/>
        <end position="1960"/>
    </location>
</feature>
<feature type="domain" description="EGF-like" evidence="24">
    <location>
        <begin position="1495"/>
        <end position="1535"/>
    </location>
</feature>
<dbReference type="InterPro" id="IPR009030">
    <property type="entry name" value="Growth_fac_rcpt_cys_sf"/>
</dbReference>
<dbReference type="PROSITE" id="PS00010">
    <property type="entry name" value="ASX_HYDROXYL"/>
    <property type="match status" value="11"/>
</dbReference>
<evidence type="ECO:0000256" key="8">
    <source>
        <dbReference type="ARBA" id="ARBA00022737"/>
    </source>
</evidence>
<feature type="domain" description="EGF-like" evidence="24">
    <location>
        <begin position="1536"/>
        <end position="1576"/>
    </location>
</feature>
<reference evidence="26" key="2">
    <citation type="submission" date="2025-09" db="UniProtKB">
        <authorList>
            <consortium name="Ensembl"/>
        </authorList>
    </citation>
    <scope>IDENTIFICATION</scope>
</reference>
<dbReference type="InterPro" id="IPR017878">
    <property type="entry name" value="TB_dom"/>
</dbReference>
<comment type="function">
    <text evidence="15">Key regulator of transforming growth factor beta (TGFB1, TGFB2 and TGFB3) that controls TGF-beta activation by maintaining it in a latent state during storage in extracellular space. Associates specifically via disulfide bonds with the Latency-associated peptide (LAP), which is the regulatory chain of TGF-beta, and regulates integrin-dependent activation of TGF-beta. Outcompeted by LRRC32/GARP for binding to LAP regulatory chain of TGF-beta.</text>
</comment>
<evidence type="ECO:0000256" key="4">
    <source>
        <dbReference type="ARBA" id="ARBA00022536"/>
    </source>
</evidence>
<dbReference type="InterPro" id="IPR036773">
    <property type="entry name" value="TB_dom_sf"/>
</dbReference>
<feature type="disulfide bond" evidence="21">
    <location>
        <begin position="407"/>
        <end position="417"/>
    </location>
</feature>
<feature type="domain" description="EGF-like" evidence="24">
    <location>
        <begin position="178"/>
        <end position="210"/>
    </location>
</feature>
<feature type="region of interest" description="Disordered" evidence="22">
    <location>
        <begin position="221"/>
        <end position="337"/>
    </location>
</feature>
<feature type="domain" description="EGF-like" evidence="24">
    <location>
        <begin position="403"/>
        <end position="435"/>
    </location>
</feature>
<dbReference type="SUPFAM" id="SSF57581">
    <property type="entry name" value="TB module/8-cys domain"/>
    <property type="match status" value="4"/>
</dbReference>
<evidence type="ECO:0000256" key="23">
    <source>
        <dbReference type="SAM" id="SignalP"/>
    </source>
</evidence>
<feature type="compositionally biased region" description="Low complexity" evidence="22">
    <location>
        <begin position="818"/>
        <end position="830"/>
    </location>
</feature>
<feature type="compositionally biased region" description="Gly residues" evidence="22">
    <location>
        <begin position="523"/>
        <end position="545"/>
    </location>
</feature>
<feature type="domain" description="EGF-like" evidence="24">
    <location>
        <begin position="1094"/>
        <end position="1134"/>
    </location>
</feature>
<evidence type="ECO:0000256" key="5">
    <source>
        <dbReference type="ARBA" id="ARBA00022553"/>
    </source>
</evidence>
<feature type="domain" description="TB" evidence="25">
    <location>
        <begin position="569"/>
        <end position="611"/>
    </location>
</feature>
<keyword evidence="8" id="KW-0677">Repeat</keyword>
<keyword evidence="7 23" id="KW-0732">Signal</keyword>
<proteinExistence type="inferred from homology"/>
<keyword evidence="3" id="KW-0272">Extracellular matrix</keyword>
<dbReference type="GeneTree" id="ENSGT00940000155823"/>
<feature type="compositionally biased region" description="Low complexity" evidence="22">
    <location>
        <begin position="794"/>
        <end position="809"/>
    </location>
</feature>
<dbReference type="RefSeq" id="XP_029586117.1">
    <property type="nucleotide sequence ID" value="XM_029730257.1"/>
</dbReference>
<dbReference type="PANTHER" id="PTHR47333">
    <property type="entry name" value="VON WILLEBRAND FACTOR C AND EGF DOMAIN-CONTAINING PROTEIN"/>
    <property type="match status" value="1"/>
</dbReference>
<feature type="domain" description="TB" evidence="25">
    <location>
        <begin position="1729"/>
        <end position="1783"/>
    </location>
</feature>
<dbReference type="FunFam" id="2.10.25.10:FF:000046">
    <property type="entry name" value="Latent-transforming growth factor beta-binding protein 1 isoform x2"/>
    <property type="match status" value="1"/>
</dbReference>
<feature type="compositionally biased region" description="Polar residues" evidence="22">
    <location>
        <begin position="227"/>
        <end position="236"/>
    </location>
</feature>
<evidence type="ECO:0000256" key="2">
    <source>
        <dbReference type="ARBA" id="ARBA00022525"/>
    </source>
</evidence>
<comment type="subunit">
    <text evidence="17">Interacts with TGFB1; associates via disulfide bonds with the Latency-associated peptide chain (LAP) regulatory chain of TGFB1, leading to regulate activation of TGF-beta-1. LTBP1 does not bind directly to TGF-beta-1, the active chain of TGFB1. Interacts (via C-terminal domain) with FBN1 (via N-terminal domain). Interacts with FBN2. Interacts with ADAMTSL2. Interacts with EFEMP2.</text>
</comment>
<feature type="domain" description="EGF-like" evidence="24">
    <location>
        <begin position="2110"/>
        <end position="2154"/>
    </location>
</feature>
<feature type="compositionally biased region" description="Polar residues" evidence="22">
    <location>
        <begin position="327"/>
        <end position="337"/>
    </location>
</feature>
<feature type="compositionally biased region" description="Basic and acidic residues" evidence="22">
    <location>
        <begin position="238"/>
        <end position="249"/>
    </location>
</feature>
<feature type="domain" description="EGF-like" evidence="24">
    <location>
        <begin position="1806"/>
        <end position="1844"/>
    </location>
</feature>
<evidence type="ECO:0000256" key="3">
    <source>
        <dbReference type="ARBA" id="ARBA00022530"/>
    </source>
</evidence>
<dbReference type="SUPFAM" id="SSF57184">
    <property type="entry name" value="Growth factor receptor domain"/>
    <property type="match status" value="8"/>
</dbReference>
<dbReference type="CDD" id="cd00054">
    <property type="entry name" value="EGF_CA"/>
    <property type="match status" value="17"/>
</dbReference>
<dbReference type="Proteomes" id="UP000472277">
    <property type="component" value="Chromosome 33"/>
</dbReference>
<feature type="region of interest" description="Disordered" evidence="22">
    <location>
        <begin position="505"/>
        <end position="566"/>
    </location>
</feature>
<dbReference type="InterPro" id="IPR001881">
    <property type="entry name" value="EGF-like_Ca-bd_dom"/>
</dbReference>
<comment type="function">
    <text evidence="14">May play an integral structural role in elastic-fiber architectural organization and/or assembly.</text>
</comment>
<dbReference type="Gene3D" id="3.90.290.10">
    <property type="entry name" value="TGF-beta binding (TB) domain"/>
    <property type="match status" value="4"/>
</dbReference>
<feature type="disulfide bond" evidence="21">
    <location>
        <begin position="182"/>
        <end position="192"/>
    </location>
</feature>
<dbReference type="OMA" id="GTGYHYK"/>
<feature type="region of interest" description="Disordered" evidence="22">
    <location>
        <begin position="769"/>
        <end position="891"/>
    </location>
</feature>
<feature type="disulfide bond" evidence="21">
    <location>
        <begin position="425"/>
        <end position="434"/>
    </location>
</feature>
<dbReference type="GO" id="GO:0008201">
    <property type="term" value="F:heparin binding"/>
    <property type="evidence" value="ECO:0007669"/>
    <property type="project" value="UniProtKB-KW"/>
</dbReference>
<dbReference type="Pfam" id="PF00683">
    <property type="entry name" value="TB"/>
    <property type="match status" value="4"/>
</dbReference>
<evidence type="ECO:0000256" key="18">
    <source>
        <dbReference type="ARBA" id="ARBA00072992"/>
    </source>
</evidence>
<dbReference type="InterPro" id="IPR000742">
    <property type="entry name" value="EGF"/>
</dbReference>
<dbReference type="InterPro" id="IPR018097">
    <property type="entry name" value="EGF_Ca-bd_CS"/>
</dbReference>
<feature type="region of interest" description="Disordered" evidence="22">
    <location>
        <begin position="1706"/>
        <end position="1725"/>
    </location>
</feature>
<evidence type="ECO:0000259" key="24">
    <source>
        <dbReference type="PROSITE" id="PS50026"/>
    </source>
</evidence>
<dbReference type="FunFam" id="2.10.25.10:FF:000005">
    <property type="entry name" value="Fibrillin 2"/>
    <property type="match status" value="1"/>
</dbReference>
<protein>
    <recommendedName>
        <fullName evidence="18">Latent-transforming growth factor beta-binding protein 1</fullName>
    </recommendedName>
    <alternativeName>
        <fullName evidence="19">Latent-transforming growth factor beta-binding protein 2</fullName>
    </alternativeName>
    <alternativeName>
        <fullName evidence="20">Transforming growth factor beta-1-binding protein 1</fullName>
    </alternativeName>
</protein>
<dbReference type="FunFam" id="2.10.25.10:FF:000002">
    <property type="entry name" value="Latent-transforming growth factor beta-binding protein 3"/>
    <property type="match status" value="1"/>
</dbReference>
<feature type="domain" description="EGF-like" evidence="24">
    <location>
        <begin position="929"/>
        <end position="970"/>
    </location>
</feature>
<evidence type="ECO:0000256" key="11">
    <source>
        <dbReference type="ARBA" id="ARBA00023183"/>
    </source>
</evidence>
<feature type="compositionally biased region" description="Basic and acidic residues" evidence="22">
    <location>
        <begin position="860"/>
        <end position="872"/>
    </location>
</feature>
<dbReference type="PROSITE" id="PS01187">
    <property type="entry name" value="EGF_CA"/>
    <property type="match status" value="10"/>
</dbReference>
<evidence type="ECO:0000256" key="6">
    <source>
        <dbReference type="ARBA" id="ARBA00022674"/>
    </source>
</evidence>
<feature type="domain" description="EGF-like" evidence="24">
    <location>
        <begin position="1014"/>
        <end position="1053"/>
    </location>
</feature>
<evidence type="ECO:0000313" key="27">
    <source>
        <dbReference type="Proteomes" id="UP000472277"/>
    </source>
</evidence>
<keyword evidence="12" id="KW-0379">Hydroxylation</keyword>
<reference evidence="26" key="1">
    <citation type="submission" date="2025-08" db="UniProtKB">
        <authorList>
            <consortium name="Ensembl"/>
        </authorList>
    </citation>
    <scope>IDENTIFICATION</scope>
</reference>
<dbReference type="KEGG" id="stru:115172628"/>
<comment type="similarity">
    <text evidence="13">Belongs to the LTBP family.</text>
</comment>
<name>A0A674AL91_SALTR</name>
<evidence type="ECO:0000259" key="25">
    <source>
        <dbReference type="PROSITE" id="PS51364"/>
    </source>
</evidence>
<feature type="signal peptide" evidence="23">
    <location>
        <begin position="1"/>
        <end position="22"/>
    </location>
</feature>
<comment type="subcellular location">
    <subcellularLocation>
        <location evidence="1">Secreted</location>
        <location evidence="1">Extracellular space</location>
        <location evidence="1">Extracellular matrix</location>
    </subcellularLocation>
</comment>
<accession>A0A674AL91</accession>
<evidence type="ECO:0000256" key="17">
    <source>
        <dbReference type="ARBA" id="ARBA00062844"/>
    </source>
</evidence>
<evidence type="ECO:0000256" key="21">
    <source>
        <dbReference type="PROSITE-ProRule" id="PRU00076"/>
    </source>
</evidence>
<keyword evidence="5" id="KW-0597">Phosphoprotein</keyword>
<feature type="domain" description="EGF-like" evidence="24">
    <location>
        <begin position="1428"/>
        <end position="1464"/>
    </location>
</feature>
<sequence length="2171" mass="236637">MNQLWIAVLVVLTIAVVRMCDCRKDSTGGGQEMWDQLRARARGQGHSAGGANDADPARPSRESSHRSSHNVSHSGRGAPVSSVYQRDNRHATVIKPVPAPITEASHRADDSTVSQDAARRAARQLGTHHSSQYRPRIIYRQSNKPSSTHTRRLAGPNVCGGQQCCSGWAVASGTNRCIKPDCQPPCQNRGSCSRPHTCVCRSGFQGARCEEAAPEQVYIHTGGSLRRIQSGTNPFQREQPRRKPTERQAIDNPSPRVQTPRPETTRQSLQPVTQVRRGQADSSSPQQTGTSRTVKRYPSSTGPITSNALPNGNGHDNGKGNGRNGHRPTTNVHTNRQVNDAVAPAGANLTSNLDRIKIVFTPMVCRRVCSGGRCYNNCEKGDTTTVYSENQQQHQPPKTQGFRLFFCQIPCLNGGRCIGRDQCWCPSNSTGKFCHLPAPPSARPTLSRKDSSLAGLNSSSHSMYTLPLSNQQVSLHPSLVNVHIQHPHEAEVQIHQVARVKLGQRPPAAEGGHSIQQRSQPGHGNGNGHGYGHSNGNGNGYGHGNGHTFANGNGSSHSRPHNRQNGYVGRCFQETTNGQCGKPLPGLTKQDDCCGSVGASWGLNKCTECPTKPAYAVIANGQVECPKGYKRVNLTHCQDINECLMNGICKNAECLNTRGSYRCTCKPGYMLDPARSHCVSDKAVSDQRGMCYRSASAGTCSLPLTQHITKQICCCSRVGTAWGTACERCPLPDTDHFKEICPAGHGYTYSRSDVQISLRQLEEEELRRTGVSWEAQNPSHPQLPQQPAQPPQQLPHVPLTPQIPQYPHTPQHPHHPQEIPQTPQHPQELPQHPHHPEHPQKPQNPQYPHTVQQPQYPLHPDPDTQHPAEETHSQPQDVEIFNPSPVATDSPLQYSDVVEKVTPDSPINLGPESEGQRTASIIVATQVIDIDKCAITPTICGHGLCVPVQTGYTCYCDPGYKLSALQTNCIDVNECEEDPCGGKGRCVNTFGSYTCHCYSGYSQVITQNRKFCHDINECDMANKCQDGDCVNTEGSYTCECKSGYAKSWRGQCEDVDECRDPRSCPSGRCVNAPGSFQCQACGPGFRAARGRCLDVNECLDQSVCFHGRCVNSEGSYSCNCYQGYQASLDNNSCQDVDECLLPGACLHGRCVNLDGSHRCSCNPGYQTTPDSRACEDVDECATPNVCPGGICTNTEGSYSCKNCSPGFQRSADGHRCEDVDECSQADMCLGGVCANTEGSFTCTSCKDGYRVSQDRQRCNDIDECQSGSVCANGICLNSEGSFSCITCPSGYSVSLDGELCEDIDECALPTTCPKGTCTNTEGSFICTICRPGYIVTEDGLECEDVDECLVANVCPGQLCRNSPGSFSCRSCGTGFTLSEDRSHCMDINECLSTGVCPMGVCNNTEGSYSCMTCDLGYTLAPNKLSCEDINECEDSSLCLGGQCTNSPGSYSCSCPPGLELVDGTSCRGDQRRETAVEVQREVKVERFQVEWRVEDVNECSKDGVCSHGQCLNIDGSYLCLCAAGFKYSADTADCEDVNECSKDGVCSHGQCLNIDGSYVCLCEAGFKYSADTADCEDQNECKEYGSSVCGTWLCENTIGSYRCFMGCQPGLYGQDNPDCDIDECVNENICGDHGFCENTDGSYRCQCDRGYTNPPGEAGAHGCVDVNECEMSAALCGEALCENVDGSFLCICPSDNEEFDPITSQCRPQGATDEDARPQAASPTEEQRKECYYNLNDANFCDNVLSRNTTKQECCCTVGSGWGDDCEIHPCPVPGREEYNQLCPHGSGLLPQAVSSHSLEQQSFKDVDECKMFGPDICKNGRCSNIFSSYSCLCRTGFYYDNIRLECVDYDECLTEKACVGGVCVNTPGSFNCFCTPPLVLDPTCRHCISVNTTEEIDEPDEAIHLDICWRDMVELYVCIQPLIGRSTTYTECCCLYGVAWSEQCAFCPSRDSDDYALLCNLPRRRGSDSLRERPGNEYGPGVEGPEGPYVPPYWDNYGGGPISGPGGTYYNPEDTQGIPLFTDNTNDYGSRVRDREPSLRVPIHRPREFQPHPVDSNNDHYDGFEGLRAEECGILNGCENGRCVRVREGYTCDCFDGYELDLTKMACIDINECEDISDKVALCKNGACTNTEGSYKCTCLPGFQASAKPHECIPEVPLSGLRESGWKLRV</sequence>
<evidence type="ECO:0000256" key="22">
    <source>
        <dbReference type="SAM" id="MobiDB-lite"/>
    </source>
</evidence>
<evidence type="ECO:0000256" key="15">
    <source>
        <dbReference type="ARBA" id="ARBA00059743"/>
    </source>
</evidence>
<dbReference type="GO" id="GO:0005509">
    <property type="term" value="F:calcium ion binding"/>
    <property type="evidence" value="ECO:0007669"/>
    <property type="project" value="InterPro"/>
</dbReference>
<feature type="domain" description="EGF-like" evidence="24">
    <location>
        <begin position="639"/>
        <end position="679"/>
    </location>
</feature>
<dbReference type="Pfam" id="PF07645">
    <property type="entry name" value="EGF_CA"/>
    <property type="match status" value="22"/>
</dbReference>
<dbReference type="Gene3D" id="2.10.25.10">
    <property type="entry name" value="Laminin"/>
    <property type="match status" value="23"/>
</dbReference>
<evidence type="ECO:0000256" key="14">
    <source>
        <dbReference type="ARBA" id="ARBA00058734"/>
    </source>
</evidence>
<keyword evidence="6" id="KW-0358">Heparin-binding</keyword>
<keyword evidence="11" id="KW-0340">Growth factor binding</keyword>
<feature type="compositionally biased region" description="Basic and acidic residues" evidence="22">
    <location>
        <begin position="55"/>
        <end position="65"/>
    </location>
</feature>
<dbReference type="FunFam" id="2.10.25.10:FF:000019">
    <property type="entry name" value="latent-transforming growth factor beta-binding protein 1 isoform X2"/>
    <property type="match status" value="3"/>
</dbReference>
<dbReference type="FunFam" id="2.10.25.10:FF:000205">
    <property type="entry name" value="latent-transforming growth factor beta-binding protein 1 isoform X1"/>
    <property type="match status" value="1"/>
</dbReference>
<evidence type="ECO:0000256" key="7">
    <source>
        <dbReference type="ARBA" id="ARBA00022729"/>
    </source>
</evidence>
<dbReference type="SUPFAM" id="SSF57196">
    <property type="entry name" value="EGF/Laminin"/>
    <property type="match status" value="3"/>
</dbReference>
<dbReference type="OrthoDB" id="4405280at2759"/>
<dbReference type="GeneID" id="115172628"/>
<dbReference type="PROSITE" id="PS01186">
    <property type="entry name" value="EGF_2"/>
    <property type="match status" value="9"/>
</dbReference>
<dbReference type="SMART" id="SM00181">
    <property type="entry name" value="EGF"/>
    <property type="match status" value="25"/>
</dbReference>
<evidence type="ECO:0000256" key="12">
    <source>
        <dbReference type="ARBA" id="ARBA00023278"/>
    </source>
</evidence>
<dbReference type="PROSITE" id="PS00022">
    <property type="entry name" value="EGF_1"/>
    <property type="match status" value="2"/>
</dbReference>
<feature type="region of interest" description="Disordered" evidence="22">
    <location>
        <begin position="41"/>
        <end position="151"/>
    </location>
</feature>
<feature type="domain" description="EGF-like" evidence="24">
    <location>
        <begin position="971"/>
        <end position="1007"/>
    </location>
</feature>
<evidence type="ECO:0000256" key="1">
    <source>
        <dbReference type="ARBA" id="ARBA00004498"/>
    </source>
</evidence>
<dbReference type="FunFam" id="3.90.290.10:FF:000002">
    <property type="entry name" value="Latent-transforming growth factor beta-binding protein 3 isoform 1"/>
    <property type="match status" value="1"/>
</dbReference>
<dbReference type="SMART" id="SM00179">
    <property type="entry name" value="EGF_CA"/>
    <property type="match status" value="23"/>
</dbReference>
<dbReference type="PANTHER" id="PTHR47333:SF4">
    <property type="entry name" value="EGF-LIKE DOMAIN-CONTAINING PROTEIN"/>
    <property type="match status" value="1"/>
</dbReference>
<dbReference type="FunFam" id="2.10.25.10:FF:000068">
    <property type="entry name" value="Latent transforming growth factor beta binding protein 3"/>
    <property type="match status" value="2"/>
</dbReference>
<feature type="compositionally biased region" description="Polar residues" evidence="22">
    <location>
        <begin position="548"/>
        <end position="557"/>
    </location>
</feature>